<comment type="caution">
    <text evidence="1">The sequence shown here is derived from an EMBL/GenBank/DDBJ whole genome shotgun (WGS) entry which is preliminary data.</text>
</comment>
<dbReference type="AlphaFoldDB" id="A0A9X2XEJ9"/>
<keyword evidence="2" id="KW-1185">Reference proteome</keyword>
<protein>
    <submittedName>
        <fullName evidence="1">DUF3158 family protein</fullName>
    </submittedName>
</protein>
<reference evidence="1" key="2">
    <citation type="journal article" date="2023" name="mSystems">
        <title>Charting the Lipopeptidome of Nonpathogenic Pseudomonas.</title>
        <authorList>
            <person name="Cesa-Luna C."/>
            <person name="Geudens N."/>
            <person name="Girard L."/>
            <person name="De Roo V."/>
            <person name="Maklad H.R."/>
            <person name="Martins J.C."/>
            <person name="Hofte M."/>
            <person name="De Mot R."/>
        </authorList>
    </citation>
    <scope>NUCLEOTIDE SEQUENCE</scope>
    <source>
        <strain evidence="1">B1M3-32</strain>
    </source>
</reference>
<organism evidence="1 2">
    <name type="scientific">Pseudomonas koreensis</name>
    <dbReference type="NCBI Taxonomy" id="198620"/>
    <lineage>
        <taxon>Bacteria</taxon>
        <taxon>Pseudomonadati</taxon>
        <taxon>Pseudomonadota</taxon>
        <taxon>Gammaproteobacteria</taxon>
        <taxon>Pseudomonadales</taxon>
        <taxon>Pseudomonadaceae</taxon>
        <taxon>Pseudomonas</taxon>
    </lineage>
</organism>
<dbReference type="InterPro" id="IPR021502">
    <property type="entry name" value="DUF3158"/>
</dbReference>
<dbReference type="Proteomes" id="UP001139955">
    <property type="component" value="Unassembled WGS sequence"/>
</dbReference>
<dbReference type="Pfam" id="PF11358">
    <property type="entry name" value="DUF3158"/>
    <property type="match status" value="1"/>
</dbReference>
<sequence length="169" mass="19440">MGQHYYQPLIQADYDHLEHSAYLKGFLKPFKGKGELEDWASQCMTLHDRITGLAQARILARSKQYPFNLLQAQLKPHVRVGTTYLRWRNPDRSSMGVALWQRCIEDKATPNLVIDDLYALEQQRIVLNMQISLTHTLARQAQDCAIKMANAEEVYQRTLIQRGIASGNI</sequence>
<dbReference type="RefSeq" id="WP_301621252.1">
    <property type="nucleotide sequence ID" value="NZ_JAOSKY010000002.1"/>
</dbReference>
<evidence type="ECO:0000313" key="2">
    <source>
        <dbReference type="Proteomes" id="UP001139955"/>
    </source>
</evidence>
<dbReference type="EMBL" id="JAOSKY010000002">
    <property type="protein sequence ID" value="MCU7247273.1"/>
    <property type="molecule type" value="Genomic_DNA"/>
</dbReference>
<proteinExistence type="predicted"/>
<accession>A0A9X2XEJ9</accession>
<name>A0A9X2XEJ9_9PSED</name>
<evidence type="ECO:0000313" key="1">
    <source>
        <dbReference type="EMBL" id="MCU7247273.1"/>
    </source>
</evidence>
<reference evidence="1" key="1">
    <citation type="submission" date="2022-09" db="EMBL/GenBank/DDBJ databases">
        <authorList>
            <person name="Cesa-Luna C."/>
            <person name="Girard L."/>
            <person name="Lood C."/>
            <person name="Hofte M."/>
            <person name="De Mot R."/>
        </authorList>
    </citation>
    <scope>NUCLEOTIDE SEQUENCE</scope>
    <source>
        <strain evidence="1">B1M3-32</strain>
    </source>
</reference>
<gene>
    <name evidence="1" type="ORF">OC940_05615</name>
</gene>